<keyword evidence="4 6" id="KW-1133">Transmembrane helix</keyword>
<dbReference type="AlphaFoldDB" id="A0A2N9IDP0"/>
<evidence type="ECO:0000256" key="6">
    <source>
        <dbReference type="RuleBase" id="RU363077"/>
    </source>
</evidence>
<feature type="transmembrane region" description="Helical" evidence="6">
    <location>
        <begin position="124"/>
        <end position="148"/>
    </location>
</feature>
<dbReference type="Pfam" id="PF00892">
    <property type="entry name" value="EamA"/>
    <property type="match status" value="1"/>
</dbReference>
<evidence type="ECO:0000256" key="2">
    <source>
        <dbReference type="ARBA" id="ARBA00007635"/>
    </source>
</evidence>
<feature type="transmembrane region" description="Helical" evidence="6">
    <location>
        <begin position="180"/>
        <end position="199"/>
    </location>
</feature>
<evidence type="ECO:0000256" key="1">
    <source>
        <dbReference type="ARBA" id="ARBA00004141"/>
    </source>
</evidence>
<feature type="domain" description="EamA" evidence="7">
    <location>
        <begin position="89"/>
        <end position="199"/>
    </location>
</feature>
<dbReference type="InterPro" id="IPR030184">
    <property type="entry name" value="WAT1-related"/>
</dbReference>
<sequence length="256" mass="28214">MHPLVLVAYRLMFATMAIAPFAYFMEWATGNMVFYLVGLKNSTPTIGCALTNTLPAFTFILAVLFRQESVGIKTRQGQAKARLSKKFPAPYTSTTLMCFMASIECGIIAIIAKPDISAWSLNNPMWLLAALYAGVVCSALSVAVTSWAIQMKGPLYVSVFSPLVLVIVAIFSWALLREKLYVGTALGSLLIVMGLYAVLWGKNKEMKVMNVSEEMEATKLDDDMVAKDDMEMQLNAKSNGNYNVTTYNYGGEKEDM</sequence>
<dbReference type="InterPro" id="IPR037185">
    <property type="entry name" value="EmrE-like"/>
</dbReference>
<reference evidence="8" key="1">
    <citation type="submission" date="2018-02" db="EMBL/GenBank/DDBJ databases">
        <authorList>
            <person name="Cohen D.B."/>
            <person name="Kent A.D."/>
        </authorList>
    </citation>
    <scope>NUCLEOTIDE SEQUENCE</scope>
</reference>
<dbReference type="InterPro" id="IPR000620">
    <property type="entry name" value="EamA_dom"/>
</dbReference>
<feature type="transmembrane region" description="Helical" evidence="6">
    <location>
        <begin position="87"/>
        <end position="112"/>
    </location>
</feature>
<comment type="similarity">
    <text evidence="2 6">Belongs to the drug/metabolite transporter (DMT) superfamily. Plant drug/metabolite exporter (P-DME) (TC 2.A.7.4) family.</text>
</comment>
<dbReference type="SUPFAM" id="SSF103481">
    <property type="entry name" value="Multidrug resistance efflux transporter EmrE"/>
    <property type="match status" value="2"/>
</dbReference>
<accession>A0A2N9IDP0</accession>
<evidence type="ECO:0000259" key="7">
    <source>
        <dbReference type="Pfam" id="PF00892"/>
    </source>
</evidence>
<keyword evidence="3 6" id="KW-0812">Transmembrane</keyword>
<proteinExistence type="inferred from homology"/>
<evidence type="ECO:0000256" key="5">
    <source>
        <dbReference type="ARBA" id="ARBA00023136"/>
    </source>
</evidence>
<feature type="transmembrane region" description="Helical" evidence="6">
    <location>
        <begin position="155"/>
        <end position="174"/>
    </location>
</feature>
<protein>
    <recommendedName>
        <fullName evidence="6">WAT1-related protein</fullName>
    </recommendedName>
</protein>
<feature type="transmembrane region" description="Helical" evidence="6">
    <location>
        <begin position="7"/>
        <end position="24"/>
    </location>
</feature>
<gene>
    <name evidence="8" type="ORF">FSB_LOCUS50072</name>
</gene>
<comment type="subcellular location">
    <subcellularLocation>
        <location evidence="1 6">Membrane</location>
        <topology evidence="1 6">Multi-pass membrane protein</topology>
    </subcellularLocation>
</comment>
<feature type="transmembrane region" description="Helical" evidence="6">
    <location>
        <begin position="44"/>
        <end position="66"/>
    </location>
</feature>
<dbReference type="GO" id="GO:0016020">
    <property type="term" value="C:membrane"/>
    <property type="evidence" value="ECO:0007669"/>
    <property type="project" value="UniProtKB-SubCell"/>
</dbReference>
<evidence type="ECO:0000313" key="8">
    <source>
        <dbReference type="EMBL" id="SPD22190.1"/>
    </source>
</evidence>
<dbReference type="EMBL" id="OIVN01005379">
    <property type="protein sequence ID" value="SPD22190.1"/>
    <property type="molecule type" value="Genomic_DNA"/>
</dbReference>
<evidence type="ECO:0000256" key="3">
    <source>
        <dbReference type="ARBA" id="ARBA00022692"/>
    </source>
</evidence>
<keyword evidence="5 6" id="KW-0472">Membrane</keyword>
<name>A0A2N9IDP0_FAGSY</name>
<dbReference type="PANTHER" id="PTHR31218">
    <property type="entry name" value="WAT1-RELATED PROTEIN"/>
    <property type="match status" value="1"/>
</dbReference>
<organism evidence="8">
    <name type="scientific">Fagus sylvatica</name>
    <name type="common">Beechnut</name>
    <dbReference type="NCBI Taxonomy" id="28930"/>
    <lineage>
        <taxon>Eukaryota</taxon>
        <taxon>Viridiplantae</taxon>
        <taxon>Streptophyta</taxon>
        <taxon>Embryophyta</taxon>
        <taxon>Tracheophyta</taxon>
        <taxon>Spermatophyta</taxon>
        <taxon>Magnoliopsida</taxon>
        <taxon>eudicotyledons</taxon>
        <taxon>Gunneridae</taxon>
        <taxon>Pentapetalae</taxon>
        <taxon>rosids</taxon>
        <taxon>fabids</taxon>
        <taxon>Fagales</taxon>
        <taxon>Fagaceae</taxon>
        <taxon>Fagus</taxon>
    </lineage>
</organism>
<dbReference type="GO" id="GO:0022857">
    <property type="term" value="F:transmembrane transporter activity"/>
    <property type="evidence" value="ECO:0007669"/>
    <property type="project" value="InterPro"/>
</dbReference>
<evidence type="ECO:0000256" key="4">
    <source>
        <dbReference type="ARBA" id="ARBA00022989"/>
    </source>
</evidence>